<dbReference type="PANTHER" id="PTHR11783">
    <property type="entry name" value="SULFOTRANSFERASE SULT"/>
    <property type="match status" value="1"/>
</dbReference>
<dbReference type="Pfam" id="PF00685">
    <property type="entry name" value="Sulfotransfer_1"/>
    <property type="match status" value="1"/>
</dbReference>
<feature type="domain" description="Sulfotransferase" evidence="3">
    <location>
        <begin position="2"/>
        <end position="149"/>
    </location>
</feature>
<dbReference type="SUPFAM" id="SSF52540">
    <property type="entry name" value="P-loop containing nucleoside triphosphate hydrolases"/>
    <property type="match status" value="1"/>
</dbReference>
<reference evidence="4" key="1">
    <citation type="submission" date="2021-01" db="EMBL/GenBank/DDBJ databases">
        <authorList>
            <person name="Corre E."/>
            <person name="Pelletier E."/>
            <person name="Niang G."/>
            <person name="Scheremetjew M."/>
            <person name="Finn R."/>
            <person name="Kale V."/>
            <person name="Holt S."/>
            <person name="Cochrane G."/>
            <person name="Meng A."/>
            <person name="Brown T."/>
            <person name="Cohen L."/>
        </authorList>
    </citation>
    <scope>NUCLEOTIDE SEQUENCE</scope>
    <source>
        <strain evidence="4">CCMP1661</strain>
    </source>
</reference>
<sequence length="155" mass="18194">MMVSLYYHSRSKPFGFYGNWNDFYKIFMAGQAECGDWFQFTSDWLTYYKQHPDTTLLLKYEDMLEDHKGAIRKLAKFSGLPCTDELLEDVAQKSSFGSMKANPLANFHQIPQKEEPHLRKGVKGDWVNHFTIAQSEEFDRIFKERMAGIDLFDLE</sequence>
<accession>A0A7S2V2C5</accession>
<dbReference type="EMBL" id="HBHR01014238">
    <property type="protein sequence ID" value="CAD9865523.1"/>
    <property type="molecule type" value="Transcribed_RNA"/>
</dbReference>
<protein>
    <recommendedName>
        <fullName evidence="3">Sulfotransferase domain-containing protein</fullName>
    </recommendedName>
</protein>
<dbReference type="Gene3D" id="3.40.50.300">
    <property type="entry name" value="P-loop containing nucleotide triphosphate hydrolases"/>
    <property type="match status" value="1"/>
</dbReference>
<proteinExistence type="inferred from homology"/>
<evidence type="ECO:0000259" key="3">
    <source>
        <dbReference type="Pfam" id="PF00685"/>
    </source>
</evidence>
<evidence type="ECO:0000256" key="1">
    <source>
        <dbReference type="ARBA" id="ARBA00005771"/>
    </source>
</evidence>
<keyword evidence="2" id="KW-0808">Transferase</keyword>
<comment type="similarity">
    <text evidence="1">Belongs to the sulfotransferase 1 family.</text>
</comment>
<gene>
    <name evidence="4" type="ORF">FJAP1339_LOCUS7052</name>
</gene>
<evidence type="ECO:0000313" key="4">
    <source>
        <dbReference type="EMBL" id="CAD9865523.1"/>
    </source>
</evidence>
<name>A0A7S2V2C5_9STRA</name>
<dbReference type="AlphaFoldDB" id="A0A7S2V2C5"/>
<dbReference type="InterPro" id="IPR027417">
    <property type="entry name" value="P-loop_NTPase"/>
</dbReference>
<evidence type="ECO:0000256" key="2">
    <source>
        <dbReference type="ARBA" id="ARBA00022679"/>
    </source>
</evidence>
<organism evidence="4">
    <name type="scientific">Fibrocapsa japonica</name>
    <dbReference type="NCBI Taxonomy" id="94617"/>
    <lineage>
        <taxon>Eukaryota</taxon>
        <taxon>Sar</taxon>
        <taxon>Stramenopiles</taxon>
        <taxon>Ochrophyta</taxon>
        <taxon>Raphidophyceae</taxon>
        <taxon>Chattonellales</taxon>
        <taxon>Chattonellaceae</taxon>
        <taxon>Fibrocapsa</taxon>
    </lineage>
</organism>
<dbReference type="InterPro" id="IPR000863">
    <property type="entry name" value="Sulfotransferase_dom"/>
</dbReference>
<dbReference type="GO" id="GO:0008146">
    <property type="term" value="F:sulfotransferase activity"/>
    <property type="evidence" value="ECO:0007669"/>
    <property type="project" value="InterPro"/>
</dbReference>